<protein>
    <submittedName>
        <fullName evidence="2">Glycerol-3-phosphate dehydrogenase</fullName>
    </submittedName>
</protein>
<dbReference type="Proteomes" id="UP000232226">
    <property type="component" value="Chromosome"/>
</dbReference>
<dbReference type="Gene3D" id="3.50.50.60">
    <property type="entry name" value="FAD/NAD(P)-binding domain"/>
    <property type="match status" value="1"/>
</dbReference>
<dbReference type="EMBL" id="CP024411">
    <property type="protein sequence ID" value="ATQ35794.1"/>
    <property type="molecule type" value="Genomic_DNA"/>
</dbReference>
<evidence type="ECO:0000259" key="1">
    <source>
        <dbReference type="Pfam" id="PF01266"/>
    </source>
</evidence>
<name>A0A3S5XZU3_9MOLU</name>
<evidence type="ECO:0000313" key="3">
    <source>
        <dbReference type="Proteomes" id="UP000232226"/>
    </source>
</evidence>
<dbReference type="SUPFAM" id="SSF51905">
    <property type="entry name" value="FAD/NAD(P)-binding domain"/>
    <property type="match status" value="1"/>
</dbReference>
<dbReference type="Gene3D" id="3.30.9.10">
    <property type="entry name" value="D-Amino Acid Oxidase, subunit A, domain 2"/>
    <property type="match status" value="1"/>
</dbReference>
<reference evidence="2 3" key="1">
    <citation type="submission" date="2017-10" db="EMBL/GenBank/DDBJ databases">
        <title>Complete Genome Sequence of Mesoplasma entomophilum.</title>
        <authorList>
            <person name="Knight T.F."/>
            <person name="Citino T."/>
            <person name="Rubinstein R."/>
            <person name="Neuschaefer Z."/>
        </authorList>
    </citation>
    <scope>NUCLEOTIDE SEQUENCE [LARGE SCALE GENOMIC DNA]</scope>
    <source>
        <strain evidence="2 3">TAC</strain>
    </source>
</reference>
<dbReference type="Pfam" id="PF01266">
    <property type="entry name" value="DAO"/>
    <property type="match status" value="1"/>
</dbReference>
<dbReference type="PANTHER" id="PTHR42720">
    <property type="entry name" value="GLYCEROL-3-PHOSPHATE DEHYDROGENASE"/>
    <property type="match status" value="1"/>
</dbReference>
<dbReference type="PANTHER" id="PTHR42720:SF1">
    <property type="entry name" value="GLYCEROL 3-PHOSPHATE OXIDASE"/>
    <property type="match status" value="1"/>
</dbReference>
<accession>A0A3S5XZU3</accession>
<dbReference type="InterPro" id="IPR006076">
    <property type="entry name" value="FAD-dep_OxRdtase"/>
</dbReference>
<dbReference type="RefSeq" id="WP_099651461.1">
    <property type="nucleotide sequence ID" value="NZ_CP024411.1"/>
</dbReference>
<organism evidence="2 3">
    <name type="scientific">Mesoplasma entomophilum</name>
    <dbReference type="NCBI Taxonomy" id="2149"/>
    <lineage>
        <taxon>Bacteria</taxon>
        <taxon>Bacillati</taxon>
        <taxon>Mycoplasmatota</taxon>
        <taxon>Mollicutes</taxon>
        <taxon>Entomoplasmatales</taxon>
        <taxon>Entomoplasmataceae</taxon>
        <taxon>Mesoplasma</taxon>
    </lineage>
</organism>
<dbReference type="AlphaFoldDB" id="A0A3S5XZU3"/>
<evidence type="ECO:0000313" key="2">
    <source>
        <dbReference type="EMBL" id="ATQ35794.1"/>
    </source>
</evidence>
<dbReference type="KEGG" id="ment:CS528_03470"/>
<dbReference type="InterPro" id="IPR052745">
    <property type="entry name" value="G3P_Oxidase/Oxidoreductase"/>
</dbReference>
<keyword evidence="3" id="KW-1185">Reference proteome</keyword>
<dbReference type="NCBIfam" id="NF033460">
    <property type="entry name" value="glycerol3P_ox_II"/>
    <property type="match status" value="1"/>
</dbReference>
<gene>
    <name evidence="2" type="ORF">CS528_03470</name>
</gene>
<proteinExistence type="predicted"/>
<dbReference type="SUPFAM" id="SSF54373">
    <property type="entry name" value="FAD-linked reductases, C-terminal domain"/>
    <property type="match status" value="1"/>
</dbReference>
<dbReference type="InterPro" id="IPR036188">
    <property type="entry name" value="FAD/NAD-bd_sf"/>
</dbReference>
<feature type="domain" description="FAD dependent oxidoreductase" evidence="1">
    <location>
        <begin position="5"/>
        <end position="360"/>
    </location>
</feature>
<sequence length="384" mass="42287">MNKYDICIIGAGIIGSSIARELSKYNKKIIVLESNLKVGLETSTGNSGLVHGGFDPTPGKLNAKLNVLGKKKYEDWISQMEFPFVRIDSLVVGFDDLDLEHINMLYKRGLINGLNPDEIKILTRKEVLEKEPNISPEVKGALLCNSSIAVDPVVLTETLMKNAIKNGVELKLNSKVIAISKQNNLFEIEIENGEKINSQIIINVAGHYADVISKMAGHHEFDLVTKRGEYRVLEKTEAGIVNSVVFMVPTIHGKGIIVAPTLDGHVLVGPTSEDFVPKNETRLITKSKYDLIGDIGKKLIPNINMNKTCLSFSGSRPIEPKNDDFWIKPAANDNSFINVAGMKSPGLSSAPAIADLVIELVMKTTKLEEKSNWDPIQRNPLIHK</sequence>